<reference evidence="1" key="2">
    <citation type="submission" date="2020-09" db="EMBL/GenBank/DDBJ databases">
        <authorList>
            <person name="Sun Q."/>
            <person name="Ohkuma M."/>
        </authorList>
    </citation>
    <scope>NUCLEOTIDE SEQUENCE</scope>
    <source>
        <strain evidence="1">JCM 12580</strain>
    </source>
</reference>
<dbReference type="AlphaFoldDB" id="A0A917Q000"/>
<organism evidence="1 2">
    <name type="scientific">Lentibacillus kapialis</name>
    <dbReference type="NCBI Taxonomy" id="340214"/>
    <lineage>
        <taxon>Bacteria</taxon>
        <taxon>Bacillati</taxon>
        <taxon>Bacillota</taxon>
        <taxon>Bacilli</taxon>
        <taxon>Bacillales</taxon>
        <taxon>Bacillaceae</taxon>
        <taxon>Lentibacillus</taxon>
    </lineage>
</organism>
<protein>
    <recommendedName>
        <fullName evidence="3">Transposase IS701-like DDE domain-containing protein</fullName>
    </recommendedName>
</protein>
<evidence type="ECO:0000313" key="2">
    <source>
        <dbReference type="Proteomes" id="UP000658382"/>
    </source>
</evidence>
<dbReference type="Proteomes" id="UP000658382">
    <property type="component" value="Unassembled WGS sequence"/>
</dbReference>
<name>A0A917Q000_9BACI</name>
<keyword evidence="2" id="KW-1185">Reference proteome</keyword>
<comment type="caution">
    <text evidence="1">The sequence shown here is derived from an EMBL/GenBank/DDBJ whole genome shotgun (WGS) entry which is preliminary data.</text>
</comment>
<evidence type="ECO:0008006" key="3">
    <source>
        <dbReference type="Google" id="ProtNLM"/>
    </source>
</evidence>
<reference evidence="1" key="1">
    <citation type="journal article" date="2014" name="Int. J. Syst. Evol. Microbiol.">
        <title>Complete genome sequence of Corynebacterium casei LMG S-19264T (=DSM 44701T), isolated from a smear-ripened cheese.</title>
        <authorList>
            <consortium name="US DOE Joint Genome Institute (JGI-PGF)"/>
            <person name="Walter F."/>
            <person name="Albersmeier A."/>
            <person name="Kalinowski J."/>
            <person name="Ruckert C."/>
        </authorList>
    </citation>
    <scope>NUCLEOTIDE SEQUENCE</scope>
    <source>
        <strain evidence="1">JCM 12580</strain>
    </source>
</reference>
<sequence length="171" mass="19710">MTAHLVSEEYSFAWDFRSCFWESYCEEHGLMFKGKNDLAIELIKDYESPTDEQVYVLVDSWYTSRKLIIDACAAKGYHVIGGLRVNRKIYPAGIGIKISKFASDFMRTSDTRSVTARDHTYKLYTYEGKLSDIENAKALLFWEGEFDSSKTPFCILCTDCSLDESYHPELL</sequence>
<dbReference type="EMBL" id="BMNQ01000044">
    <property type="protein sequence ID" value="GGK02451.1"/>
    <property type="molecule type" value="Genomic_DNA"/>
</dbReference>
<proteinExistence type="predicted"/>
<evidence type="ECO:0000313" key="1">
    <source>
        <dbReference type="EMBL" id="GGK02451.1"/>
    </source>
</evidence>
<gene>
    <name evidence="1" type="ORF">GCM10007063_25950</name>
</gene>
<accession>A0A917Q000</accession>